<dbReference type="GO" id="GO:0022857">
    <property type="term" value="F:transmembrane transporter activity"/>
    <property type="evidence" value="ECO:0007669"/>
    <property type="project" value="TreeGrafter"/>
</dbReference>
<evidence type="ECO:0000256" key="5">
    <source>
        <dbReference type="ARBA" id="ARBA00023136"/>
    </source>
</evidence>
<reference evidence="10 11" key="1">
    <citation type="submission" date="2018-01" db="EMBL/GenBank/DDBJ databases">
        <authorList>
            <person name="Paulsen S."/>
            <person name="Gram L.K."/>
        </authorList>
    </citation>
    <scope>NUCLEOTIDE SEQUENCE [LARGE SCALE GENOMIC DNA]</scope>
    <source>
        <strain evidence="10 11">S2599</strain>
    </source>
</reference>
<evidence type="ECO:0000313" key="11">
    <source>
        <dbReference type="Proteomes" id="UP000306719"/>
    </source>
</evidence>
<evidence type="ECO:0000256" key="1">
    <source>
        <dbReference type="ARBA" id="ARBA00004651"/>
    </source>
</evidence>
<feature type="domain" description="ABC3 transporter permease C-terminal" evidence="8">
    <location>
        <begin position="300"/>
        <end position="411"/>
    </location>
</feature>
<evidence type="ECO:0000256" key="3">
    <source>
        <dbReference type="ARBA" id="ARBA00022692"/>
    </source>
</evidence>
<feature type="transmembrane region" description="Helical" evidence="7">
    <location>
        <begin position="785"/>
        <end position="808"/>
    </location>
</feature>
<feature type="transmembrane region" description="Helical" evidence="7">
    <location>
        <begin position="294"/>
        <end position="313"/>
    </location>
</feature>
<organism evidence="10 11">
    <name type="scientific">Pseudoalteromonas rubra</name>
    <dbReference type="NCBI Taxonomy" id="43658"/>
    <lineage>
        <taxon>Bacteria</taxon>
        <taxon>Pseudomonadati</taxon>
        <taxon>Pseudomonadota</taxon>
        <taxon>Gammaproteobacteria</taxon>
        <taxon>Alteromonadales</taxon>
        <taxon>Pseudoalteromonadaceae</taxon>
        <taxon>Pseudoalteromonas</taxon>
    </lineage>
</organism>
<keyword evidence="2" id="KW-1003">Cell membrane</keyword>
<feature type="domain" description="ABC3 transporter permease C-terminal" evidence="8">
    <location>
        <begin position="702"/>
        <end position="814"/>
    </location>
</feature>
<dbReference type="Pfam" id="PF12704">
    <property type="entry name" value="MacB_PCD"/>
    <property type="match status" value="1"/>
</dbReference>
<dbReference type="Pfam" id="PF02687">
    <property type="entry name" value="FtsX"/>
    <property type="match status" value="2"/>
</dbReference>
<feature type="transmembrane region" description="Helical" evidence="7">
    <location>
        <begin position="387"/>
        <end position="414"/>
    </location>
</feature>
<evidence type="ECO:0000256" key="6">
    <source>
        <dbReference type="ARBA" id="ARBA00038076"/>
    </source>
</evidence>
<keyword evidence="4 7" id="KW-1133">Transmembrane helix</keyword>
<feature type="transmembrane region" description="Helical" evidence="7">
    <location>
        <begin position="34"/>
        <end position="54"/>
    </location>
</feature>
<keyword evidence="5 7" id="KW-0472">Membrane</keyword>
<proteinExistence type="inferred from homology"/>
<evidence type="ECO:0000256" key="4">
    <source>
        <dbReference type="ARBA" id="ARBA00022989"/>
    </source>
</evidence>
<dbReference type="InterPro" id="IPR003838">
    <property type="entry name" value="ABC3_permease_C"/>
</dbReference>
<dbReference type="InterPro" id="IPR025857">
    <property type="entry name" value="MacB_PCD"/>
</dbReference>
<feature type="transmembrane region" description="Helical" evidence="7">
    <location>
        <begin position="435"/>
        <end position="454"/>
    </location>
</feature>
<feature type="transmembrane region" description="Helical" evidence="7">
    <location>
        <begin position="344"/>
        <end position="367"/>
    </location>
</feature>
<protein>
    <submittedName>
        <fullName evidence="10">ABC transporter permease</fullName>
    </submittedName>
</protein>
<comment type="subcellular location">
    <subcellularLocation>
        <location evidence="1">Cell membrane</location>
        <topology evidence="1">Multi-pass membrane protein</topology>
    </subcellularLocation>
</comment>
<evidence type="ECO:0000256" key="7">
    <source>
        <dbReference type="SAM" id="Phobius"/>
    </source>
</evidence>
<feature type="transmembrane region" description="Helical" evidence="7">
    <location>
        <begin position="743"/>
        <end position="770"/>
    </location>
</feature>
<dbReference type="EMBL" id="PNCJ01000057">
    <property type="protein sequence ID" value="TMP30891.1"/>
    <property type="molecule type" value="Genomic_DNA"/>
</dbReference>
<dbReference type="GO" id="GO:0005886">
    <property type="term" value="C:plasma membrane"/>
    <property type="evidence" value="ECO:0007669"/>
    <property type="project" value="UniProtKB-SubCell"/>
</dbReference>
<evidence type="ECO:0000259" key="9">
    <source>
        <dbReference type="Pfam" id="PF12704"/>
    </source>
</evidence>
<dbReference type="Proteomes" id="UP000306719">
    <property type="component" value="Unassembled WGS sequence"/>
</dbReference>
<dbReference type="PANTHER" id="PTHR30572:SF4">
    <property type="entry name" value="ABC TRANSPORTER PERMEASE YTRF"/>
    <property type="match status" value="1"/>
</dbReference>
<dbReference type="OrthoDB" id="9770036at2"/>
<keyword evidence="3 7" id="KW-0812">Transmembrane</keyword>
<gene>
    <name evidence="10" type="ORF">CWB98_23050</name>
</gene>
<dbReference type="PANTHER" id="PTHR30572">
    <property type="entry name" value="MEMBRANE COMPONENT OF TRANSPORTER-RELATED"/>
    <property type="match status" value="1"/>
</dbReference>
<feature type="transmembrane region" description="Helical" evidence="7">
    <location>
        <begin position="699"/>
        <end position="722"/>
    </location>
</feature>
<feature type="domain" description="MacB-like periplasmic core" evidence="9">
    <location>
        <begin position="35"/>
        <end position="239"/>
    </location>
</feature>
<evidence type="ECO:0000259" key="8">
    <source>
        <dbReference type="Pfam" id="PF02687"/>
    </source>
</evidence>
<accession>A0A5S3WPZ0</accession>
<comment type="similarity">
    <text evidence="6">Belongs to the ABC-4 integral membrane protein family.</text>
</comment>
<reference evidence="11" key="2">
    <citation type="submission" date="2019-06" db="EMBL/GenBank/DDBJ databases">
        <title>Co-occurence of chitin degradation, pigmentation and bioactivity in marine Pseudoalteromonas.</title>
        <authorList>
            <person name="Sonnenschein E.C."/>
            <person name="Bech P.K."/>
        </authorList>
    </citation>
    <scope>NUCLEOTIDE SEQUENCE [LARGE SCALE GENOMIC DNA]</scope>
    <source>
        <strain evidence="11">S2599</strain>
    </source>
</reference>
<sequence>MNARRFYKTCRRQRMLELYLMGALRAFLRQKFHLLLNVTGLAIGLGAALLIALYSQFELSYDDHQPNASHVFRLEQSWPSMGLDAPVSSPLMAEEFTKLNDIEDAFYLLNLSQRHGNDIQIRGQQQKLDKVFAAMDNLPQFISLDILHGELAPALTQPAKLALSRTQAIRLFGQSDVVGQTLVQGDITWSVVAVFADLPDNTHFDFNGLAAMTPSQAGQPSLQSNDAYVYLRARFDDSAQLPRTQLEQVLTEQYNEMVYNGKNMVRVTLLPLLDIHLYGHSRFEFKANGSADNVHISIGLSILLILVASFNFINMSTAKAAQRAKEVGVKKALGASRFQLMLQFLLESVLITLLAGLLALVFVELALPWFNQLVDKSLVLTFTLPFIALFSATIVTVGVIAGLYPALFIASFDAKRVLSGDLQRGVTAIWVRKSLLVAQAALSITLIIATYVLYHQLVFLTTLNTGYAKENRLEIRALNADDVFSSRSALTDALQRLDGVTSVGVSDTALTSSTNTSARLIWPGADPANMPIPFIGTGYQTVENQGLTLLHGRDFSRQFSSDWYQQGDESQPSASIIISRDIAMQANQVDMDSIIGQTWRVVIGNREGQSIRAKVVGIVEDIKIGSSRDTSSALFFICGYSRMPQANLVLAHTRTDLAQLRQEVQQVLQKHLGVVGADIESISKRYQLLYQGDQQASKVIFTFTALAIFLTVIGIFGLSSFSAQRRSKEVAIRKVLGATRPQLINLLAMEYIKLVIGSALIAFPLAYWLVSDWLTNFNERVAHPYAIYLAAAALVGTITWLTVAIQVFKTASTKPSAALRYE</sequence>
<name>A0A5S3WPZ0_9GAMM</name>
<dbReference type="AlphaFoldDB" id="A0A5S3WPZ0"/>
<comment type="caution">
    <text evidence="10">The sequence shown here is derived from an EMBL/GenBank/DDBJ whole genome shotgun (WGS) entry which is preliminary data.</text>
</comment>
<evidence type="ECO:0000256" key="2">
    <source>
        <dbReference type="ARBA" id="ARBA00022475"/>
    </source>
</evidence>
<dbReference type="InterPro" id="IPR050250">
    <property type="entry name" value="Macrolide_Exporter_MacB"/>
</dbReference>
<evidence type="ECO:0000313" key="10">
    <source>
        <dbReference type="EMBL" id="TMP30891.1"/>
    </source>
</evidence>